<keyword evidence="3" id="KW-1185">Reference proteome</keyword>
<accession>A0AAV1B4V3</accession>
<dbReference type="Proteomes" id="UP001157006">
    <property type="component" value="Chromosome 6"/>
</dbReference>
<evidence type="ECO:0000313" key="2">
    <source>
        <dbReference type="EMBL" id="CAI8617287.1"/>
    </source>
</evidence>
<feature type="compositionally biased region" description="Polar residues" evidence="1">
    <location>
        <begin position="71"/>
        <end position="81"/>
    </location>
</feature>
<feature type="region of interest" description="Disordered" evidence="1">
    <location>
        <begin position="71"/>
        <end position="117"/>
    </location>
</feature>
<organism evidence="2 3">
    <name type="scientific">Vicia faba</name>
    <name type="common">Broad bean</name>
    <name type="synonym">Faba vulgaris</name>
    <dbReference type="NCBI Taxonomy" id="3906"/>
    <lineage>
        <taxon>Eukaryota</taxon>
        <taxon>Viridiplantae</taxon>
        <taxon>Streptophyta</taxon>
        <taxon>Embryophyta</taxon>
        <taxon>Tracheophyta</taxon>
        <taxon>Spermatophyta</taxon>
        <taxon>Magnoliopsida</taxon>
        <taxon>eudicotyledons</taxon>
        <taxon>Gunneridae</taxon>
        <taxon>Pentapetalae</taxon>
        <taxon>rosids</taxon>
        <taxon>fabids</taxon>
        <taxon>Fabales</taxon>
        <taxon>Fabaceae</taxon>
        <taxon>Papilionoideae</taxon>
        <taxon>50 kb inversion clade</taxon>
        <taxon>NPAAA clade</taxon>
        <taxon>Hologalegina</taxon>
        <taxon>IRL clade</taxon>
        <taxon>Fabeae</taxon>
        <taxon>Vicia</taxon>
    </lineage>
</organism>
<dbReference type="EMBL" id="OX451741">
    <property type="protein sequence ID" value="CAI8617287.1"/>
    <property type="molecule type" value="Genomic_DNA"/>
</dbReference>
<name>A0AAV1B4V3_VICFA</name>
<evidence type="ECO:0000256" key="1">
    <source>
        <dbReference type="SAM" id="MobiDB-lite"/>
    </source>
</evidence>
<reference evidence="2 3" key="1">
    <citation type="submission" date="2023-01" db="EMBL/GenBank/DDBJ databases">
        <authorList>
            <person name="Kreplak J."/>
        </authorList>
    </citation>
    <scope>NUCLEOTIDE SEQUENCE [LARGE SCALE GENOMIC DNA]</scope>
</reference>
<dbReference type="AlphaFoldDB" id="A0AAV1B4V3"/>
<feature type="compositionally biased region" description="Polar residues" evidence="1">
    <location>
        <begin position="91"/>
        <end position="111"/>
    </location>
</feature>
<proteinExistence type="predicted"/>
<protein>
    <submittedName>
        <fullName evidence="2">Uncharacterized protein</fullName>
    </submittedName>
</protein>
<evidence type="ECO:0000313" key="3">
    <source>
        <dbReference type="Proteomes" id="UP001157006"/>
    </source>
</evidence>
<gene>
    <name evidence="2" type="ORF">VFH_VI068400</name>
</gene>
<sequence>MPSFKYKTQVETEPYTSIHLHVHHAINHVQRLQNHVNQPAKTSTTPAFIKCTIQNNNIIIMINNSTYNTAMSSSKSCSNIRKTIRQDRKQTSSTLPPQSLDSPLNPSQPQDHLSHAPLSAPLTTSFRFLTKLSFTSRSFS</sequence>